<gene>
    <name evidence="2" type="primary">BQ5605_C010g06218</name>
    <name evidence="2" type="ORF">BQ5605_C010G06218</name>
</gene>
<feature type="region of interest" description="Disordered" evidence="1">
    <location>
        <begin position="1"/>
        <end position="23"/>
    </location>
</feature>
<sequence>MGPTGAGQSSPLAISPRPGHPSVNGRLLTRLPLTLGGFDRGVAHQGLDYDAALPPEVSAEMLKAFKEQAMLDNETLASSVCQELVTQVAIEIVRHLTRGVGGVGPYIGVTLRGLEQRLGQQGDGVFEVWTGPRAGASEQEKEVVATIVLEAKTTNPVAQLSFHIQMALSIDSTKGKRFGIFWAGPYFVIAELVNYRGYKYLLLSELHSAEVTDPTDTATTQPILAIATALMMSSFEGFKIDDPDVATLTNVRRKAAAALALGGTGLPRPSPP</sequence>
<protein>
    <submittedName>
        <fullName evidence="2">BQ5605_C010g06218 protein</fullName>
    </submittedName>
</protein>
<dbReference type="EMBL" id="FQNC01000012">
    <property type="protein sequence ID" value="SGY14521.1"/>
    <property type="molecule type" value="Genomic_DNA"/>
</dbReference>
<dbReference type="AlphaFoldDB" id="A0A2X0LU48"/>
<proteinExistence type="predicted"/>
<organism evidence="2 3">
    <name type="scientific">Microbotryum silenes-dioicae</name>
    <dbReference type="NCBI Taxonomy" id="796604"/>
    <lineage>
        <taxon>Eukaryota</taxon>
        <taxon>Fungi</taxon>
        <taxon>Dikarya</taxon>
        <taxon>Basidiomycota</taxon>
        <taxon>Pucciniomycotina</taxon>
        <taxon>Microbotryomycetes</taxon>
        <taxon>Microbotryales</taxon>
        <taxon>Microbotryaceae</taxon>
        <taxon>Microbotryum</taxon>
    </lineage>
</organism>
<name>A0A2X0LU48_9BASI</name>
<evidence type="ECO:0000313" key="3">
    <source>
        <dbReference type="Proteomes" id="UP000249464"/>
    </source>
</evidence>
<dbReference type="Proteomes" id="UP000249464">
    <property type="component" value="Unassembled WGS sequence"/>
</dbReference>
<accession>A0A2X0LU48</accession>
<evidence type="ECO:0000256" key="1">
    <source>
        <dbReference type="SAM" id="MobiDB-lite"/>
    </source>
</evidence>
<feature type="compositionally biased region" description="Polar residues" evidence="1">
    <location>
        <begin position="1"/>
        <end position="12"/>
    </location>
</feature>
<evidence type="ECO:0000313" key="2">
    <source>
        <dbReference type="EMBL" id="SGY14521.1"/>
    </source>
</evidence>
<keyword evidence="3" id="KW-1185">Reference proteome</keyword>
<reference evidence="2 3" key="1">
    <citation type="submission" date="2016-11" db="EMBL/GenBank/DDBJ databases">
        <authorList>
            <person name="Jaros S."/>
            <person name="Januszkiewicz K."/>
            <person name="Wedrychowicz H."/>
        </authorList>
    </citation>
    <scope>NUCLEOTIDE SEQUENCE [LARGE SCALE GENOMIC DNA]</scope>
</reference>